<accession>A0A4Z0KC77</accession>
<keyword evidence="1" id="KW-0472">Membrane</keyword>
<dbReference type="Gene3D" id="3.40.1190.20">
    <property type="match status" value="1"/>
</dbReference>
<dbReference type="GO" id="GO:0005829">
    <property type="term" value="C:cytosol"/>
    <property type="evidence" value="ECO:0007669"/>
    <property type="project" value="TreeGrafter"/>
</dbReference>
<dbReference type="EC" id="2.7.1.56" evidence="3"/>
<dbReference type="AlphaFoldDB" id="A0A4Z0KC77"/>
<dbReference type="GO" id="GO:0008662">
    <property type="term" value="F:1-phosphofructokinase activity"/>
    <property type="evidence" value="ECO:0007669"/>
    <property type="project" value="UniProtKB-EC"/>
</dbReference>
<dbReference type="SUPFAM" id="SSF53613">
    <property type="entry name" value="Ribokinase-like"/>
    <property type="match status" value="1"/>
</dbReference>
<organism evidence="3 4">
    <name type="scientific">Salmonella enterica subsp. enterica serovar Poona</name>
    <dbReference type="NCBI Taxonomy" id="436295"/>
    <lineage>
        <taxon>Bacteria</taxon>
        <taxon>Pseudomonadati</taxon>
        <taxon>Pseudomonadota</taxon>
        <taxon>Gammaproteobacteria</taxon>
        <taxon>Enterobacterales</taxon>
        <taxon>Enterobacteriaceae</taxon>
        <taxon>Salmonella</taxon>
    </lineage>
</organism>
<name>A0A4Z0KC77_SALET</name>
<evidence type="ECO:0000313" key="4">
    <source>
        <dbReference type="Proteomes" id="UP000298196"/>
    </source>
</evidence>
<protein>
    <submittedName>
        <fullName evidence="3">1-phosphofructokinase</fullName>
        <ecNumber evidence="3">2.7.1.56</ecNumber>
    </submittedName>
</protein>
<dbReference type="InterPro" id="IPR029056">
    <property type="entry name" value="Ribokinase-like"/>
</dbReference>
<dbReference type="Proteomes" id="UP000298196">
    <property type="component" value="Unassembled WGS sequence"/>
</dbReference>
<dbReference type="PANTHER" id="PTHR46566">
    <property type="entry name" value="1-PHOSPHOFRUCTOKINASE-RELATED"/>
    <property type="match status" value="1"/>
</dbReference>
<comment type="caution">
    <text evidence="3">The sequence shown here is derived from an EMBL/GenBank/DDBJ whole genome shotgun (WGS) entry which is preliminary data.</text>
</comment>
<keyword evidence="1" id="KW-1133">Transmembrane helix</keyword>
<keyword evidence="3" id="KW-0808">Transferase</keyword>
<reference evidence="3 4" key="1">
    <citation type="submission" date="2018-03" db="EMBL/GenBank/DDBJ databases">
        <title>Non-Typhoidal Salmonella genome sequencing and assembly.</title>
        <authorList>
            <person name="Matchawe C."/>
        </authorList>
    </citation>
    <scope>NUCLEOTIDE SEQUENCE [LARGE SCALE GENOMIC DNA]</scope>
    <source>
        <strain evidence="3 4">22sa</strain>
    </source>
</reference>
<dbReference type="InterPro" id="IPR011611">
    <property type="entry name" value="PfkB_dom"/>
</dbReference>
<sequence>APGASVDRVSSVGAGVSIVGGLIYGLRMRESSEHRLRLATAVAALAVSQSNVGITERPQLAARLARVEVQPINRQQ</sequence>
<keyword evidence="4" id="KW-1185">Reference proteome</keyword>
<gene>
    <name evidence="3" type="primary">fruK</name>
    <name evidence="3" type="ORF">C9F07_33580</name>
</gene>
<feature type="domain" description="Carbohydrate kinase PfkB" evidence="2">
    <location>
        <begin position="5"/>
        <end position="54"/>
    </location>
</feature>
<keyword evidence="1" id="KW-0812">Transmembrane</keyword>
<feature type="transmembrane region" description="Helical" evidence="1">
    <location>
        <begin position="6"/>
        <end position="26"/>
    </location>
</feature>
<dbReference type="EMBL" id="PYKI01003338">
    <property type="protein sequence ID" value="TGD35084.1"/>
    <property type="molecule type" value="Genomic_DNA"/>
</dbReference>
<keyword evidence="3" id="KW-0418">Kinase</keyword>
<evidence type="ECO:0000256" key="1">
    <source>
        <dbReference type="SAM" id="Phobius"/>
    </source>
</evidence>
<feature type="non-terminal residue" evidence="3">
    <location>
        <position position="76"/>
    </location>
</feature>
<dbReference type="Pfam" id="PF00294">
    <property type="entry name" value="PfkB"/>
    <property type="match status" value="1"/>
</dbReference>
<dbReference type="PANTHER" id="PTHR46566:SF5">
    <property type="entry name" value="1-PHOSPHOFRUCTOKINASE"/>
    <property type="match status" value="1"/>
</dbReference>
<evidence type="ECO:0000259" key="2">
    <source>
        <dbReference type="Pfam" id="PF00294"/>
    </source>
</evidence>
<feature type="non-terminal residue" evidence="3">
    <location>
        <position position="1"/>
    </location>
</feature>
<proteinExistence type="predicted"/>
<evidence type="ECO:0000313" key="3">
    <source>
        <dbReference type="EMBL" id="TGD35084.1"/>
    </source>
</evidence>